<feature type="transmembrane region" description="Helical" evidence="2">
    <location>
        <begin position="12"/>
        <end position="29"/>
    </location>
</feature>
<feature type="transmembrane region" description="Helical" evidence="2">
    <location>
        <begin position="35"/>
        <end position="58"/>
    </location>
</feature>
<proteinExistence type="predicted"/>
<name>A0A9W6Y1Y0_9STRA</name>
<accession>A0A9W6Y1Y0</accession>
<reference evidence="3" key="1">
    <citation type="submission" date="2023-04" db="EMBL/GenBank/DDBJ databases">
        <title>Phytophthora fragariaefolia NBRC 109709.</title>
        <authorList>
            <person name="Ichikawa N."/>
            <person name="Sato H."/>
            <person name="Tonouchi N."/>
        </authorList>
    </citation>
    <scope>NUCLEOTIDE SEQUENCE</scope>
    <source>
        <strain evidence="3">NBRC 109709</strain>
    </source>
</reference>
<keyword evidence="2" id="KW-1133">Transmembrane helix</keyword>
<gene>
    <name evidence="3" type="ORF">Pfra01_002046600</name>
</gene>
<dbReference type="EMBL" id="BSXT01002795">
    <property type="protein sequence ID" value="GMF50962.1"/>
    <property type="molecule type" value="Genomic_DNA"/>
</dbReference>
<keyword evidence="4" id="KW-1185">Reference proteome</keyword>
<keyword evidence="2" id="KW-0812">Transmembrane</keyword>
<evidence type="ECO:0000313" key="3">
    <source>
        <dbReference type="EMBL" id="GMF50962.1"/>
    </source>
</evidence>
<comment type="caution">
    <text evidence="3">The sequence shown here is derived from an EMBL/GenBank/DDBJ whole genome shotgun (WGS) entry which is preliminary data.</text>
</comment>
<evidence type="ECO:0000313" key="4">
    <source>
        <dbReference type="Proteomes" id="UP001165121"/>
    </source>
</evidence>
<protein>
    <submittedName>
        <fullName evidence="3">Unnamed protein product</fullName>
    </submittedName>
</protein>
<organism evidence="3 4">
    <name type="scientific">Phytophthora fragariaefolia</name>
    <dbReference type="NCBI Taxonomy" id="1490495"/>
    <lineage>
        <taxon>Eukaryota</taxon>
        <taxon>Sar</taxon>
        <taxon>Stramenopiles</taxon>
        <taxon>Oomycota</taxon>
        <taxon>Peronosporomycetes</taxon>
        <taxon>Peronosporales</taxon>
        <taxon>Peronosporaceae</taxon>
        <taxon>Phytophthora</taxon>
    </lineage>
</organism>
<dbReference type="AlphaFoldDB" id="A0A9W6Y1Y0"/>
<sequence length="336" mass="37588">MLFDAAESGCCVFLPAVAGLFVLSVLAPGENSPMVAFFFLGAGPRFVDLIFVTLRILLFRLGGQRSTSDTATSAAILILFAADHERHDKAITIGKEQQTKRNEANQWGGQKVNSHVDDIVLWSRVDTETPANKLVVKRISPYRVIDTRINSSDIEHLIAGAKRNVHAPRLKLYADSSLDINEDILEHVANQDIYLTVENLNSLANVPCTAHRDGVGLDENRLSLNRSNNAKELDDTVDVEFTKVEDDNWERYYRRVQKYEDMYAAALEDCPLVSEVDEAIEKDGYDSSGGEEEQLKIEEEKGDQDETTIEVQQVQDQVLAFEHTQADADCAIMYSF</sequence>
<evidence type="ECO:0000256" key="2">
    <source>
        <dbReference type="SAM" id="Phobius"/>
    </source>
</evidence>
<evidence type="ECO:0000256" key="1">
    <source>
        <dbReference type="SAM" id="MobiDB-lite"/>
    </source>
</evidence>
<dbReference type="Proteomes" id="UP001165121">
    <property type="component" value="Unassembled WGS sequence"/>
</dbReference>
<feature type="region of interest" description="Disordered" evidence="1">
    <location>
        <begin position="283"/>
        <end position="307"/>
    </location>
</feature>
<keyword evidence="2" id="KW-0472">Membrane</keyword>